<keyword evidence="3 5" id="KW-0067">ATP-binding</keyword>
<evidence type="ECO:0000256" key="1">
    <source>
        <dbReference type="ARBA" id="ARBA00022448"/>
    </source>
</evidence>
<dbReference type="PROSITE" id="PS50893">
    <property type="entry name" value="ABC_TRANSPORTER_2"/>
    <property type="match status" value="1"/>
</dbReference>
<protein>
    <submittedName>
        <fullName evidence="5">ATP-binding cassette domain-containing protein</fullName>
    </submittedName>
</protein>
<dbReference type="RefSeq" id="WP_163098798.1">
    <property type="nucleotide sequence ID" value="NZ_JBFRXQ010000005.1"/>
</dbReference>
<organism evidence="5">
    <name type="scientific">Acidithiobacillus ferrianus</name>
    <dbReference type="NCBI Taxonomy" id="2678518"/>
    <lineage>
        <taxon>Bacteria</taxon>
        <taxon>Pseudomonadati</taxon>
        <taxon>Pseudomonadota</taxon>
        <taxon>Acidithiobacillia</taxon>
        <taxon>Acidithiobacillales</taxon>
        <taxon>Acidithiobacillaceae</taxon>
        <taxon>Acidithiobacillus</taxon>
    </lineage>
</organism>
<feature type="domain" description="ABC transporter" evidence="4">
    <location>
        <begin position="18"/>
        <end position="244"/>
    </location>
</feature>
<evidence type="ECO:0000259" key="4">
    <source>
        <dbReference type="PROSITE" id="PS50893"/>
    </source>
</evidence>
<dbReference type="GO" id="GO:0016887">
    <property type="term" value="F:ATP hydrolysis activity"/>
    <property type="evidence" value="ECO:0007669"/>
    <property type="project" value="InterPro"/>
</dbReference>
<dbReference type="InterPro" id="IPR027417">
    <property type="entry name" value="P-loop_NTPase"/>
</dbReference>
<dbReference type="InterPro" id="IPR017871">
    <property type="entry name" value="ABC_transporter-like_CS"/>
</dbReference>
<dbReference type="EMBL" id="WNJL01000037">
    <property type="protein sequence ID" value="NDU43626.1"/>
    <property type="molecule type" value="Genomic_DNA"/>
</dbReference>
<dbReference type="InterPro" id="IPR003593">
    <property type="entry name" value="AAA+_ATPase"/>
</dbReference>
<proteinExistence type="predicted"/>
<dbReference type="SMART" id="SM00382">
    <property type="entry name" value="AAA"/>
    <property type="match status" value="1"/>
</dbReference>
<dbReference type="Pfam" id="PF00005">
    <property type="entry name" value="ABC_tran"/>
    <property type="match status" value="1"/>
</dbReference>
<dbReference type="SUPFAM" id="SSF52540">
    <property type="entry name" value="P-loop containing nucleoside triphosphate hydrolases"/>
    <property type="match status" value="1"/>
</dbReference>
<evidence type="ECO:0000313" key="5">
    <source>
        <dbReference type="EMBL" id="NDU43626.1"/>
    </source>
</evidence>
<comment type="caution">
    <text evidence="5">The sequence shown here is derived from an EMBL/GenBank/DDBJ whole genome shotgun (WGS) entry which is preliminary data.</text>
</comment>
<dbReference type="PANTHER" id="PTHR42939">
    <property type="entry name" value="ABC TRANSPORTER ATP-BINDING PROTEIN ALBC-RELATED"/>
    <property type="match status" value="1"/>
</dbReference>
<keyword evidence="1" id="KW-0813">Transport</keyword>
<accession>A0A845U836</accession>
<dbReference type="InterPro" id="IPR051782">
    <property type="entry name" value="ABC_Transporter_VariousFunc"/>
</dbReference>
<dbReference type="InterPro" id="IPR003439">
    <property type="entry name" value="ABC_transporter-like_ATP-bd"/>
</dbReference>
<dbReference type="Gene3D" id="3.40.50.300">
    <property type="entry name" value="P-loop containing nucleotide triphosphate hydrolases"/>
    <property type="match status" value="1"/>
</dbReference>
<name>A0A845U836_9PROT</name>
<keyword evidence="2" id="KW-0547">Nucleotide-binding</keyword>
<evidence type="ECO:0000256" key="2">
    <source>
        <dbReference type="ARBA" id="ARBA00022741"/>
    </source>
</evidence>
<gene>
    <name evidence="5" type="ORF">GL267_13645</name>
</gene>
<dbReference type="AlphaFoldDB" id="A0A845U836"/>
<dbReference type="PROSITE" id="PS00211">
    <property type="entry name" value="ABC_TRANSPORTER_1"/>
    <property type="match status" value="1"/>
</dbReference>
<evidence type="ECO:0000256" key="3">
    <source>
        <dbReference type="ARBA" id="ARBA00022840"/>
    </source>
</evidence>
<sequence>MSAGIQSNMAVNAQDHLLYCNHLGKCFANKEVLRDIQLTAEPGEIVALLGPNGAGKSTLMGCLIGLLEPSTGQALVFGKPATELSEEDRSRMGYVPQSFQGFSWLRVQELIEYLGQFYPKARRALSPTLHAWADLDPKTRIKNLSGGQRQRLSILLALRHQPDLLILDEPVASLDPVGRRDFLQLLRDYLRDRQATALISSHILSDLEPVATQTVIMLNGAMHAQLSMIQFREQTRWIRRDDAEPWSQPLPEGLQVLATGGDQYAVLVANWNSAWASRLANQESSEIVVTAPATLESAFLAMVGTAA</sequence>
<dbReference type="CDD" id="cd03230">
    <property type="entry name" value="ABC_DR_subfamily_A"/>
    <property type="match status" value="1"/>
</dbReference>
<reference evidence="5" key="1">
    <citation type="submission" date="2019-11" db="EMBL/GenBank/DDBJ databases">
        <title>Acidithiobacillus ferrianus sp. nov.: a facultatively anaerobic and extremely acidophilic chemolithoautotroph.</title>
        <authorList>
            <person name="Norris P.R."/>
            <person name="Falagan C."/>
            <person name="Moya-Beltran A."/>
            <person name="Castro M."/>
            <person name="Quatrini R."/>
            <person name="Johnson D.B."/>
        </authorList>
    </citation>
    <scope>NUCLEOTIDE SEQUENCE [LARGE SCALE GENOMIC DNA]</scope>
    <source>
        <strain evidence="5">MG</strain>
    </source>
</reference>
<dbReference type="PANTHER" id="PTHR42939:SF1">
    <property type="entry name" value="ABC TRANSPORTER ATP-BINDING PROTEIN ALBC-RELATED"/>
    <property type="match status" value="1"/>
</dbReference>
<dbReference type="GO" id="GO:0005524">
    <property type="term" value="F:ATP binding"/>
    <property type="evidence" value="ECO:0007669"/>
    <property type="project" value="UniProtKB-KW"/>
</dbReference>